<dbReference type="RefSeq" id="WP_382358772.1">
    <property type="nucleotide sequence ID" value="NZ_JBHTGR010000017.1"/>
</dbReference>
<organism evidence="1 2">
    <name type="scientific">Lentibacillus kimchii</name>
    <dbReference type="NCBI Taxonomy" id="1542911"/>
    <lineage>
        <taxon>Bacteria</taxon>
        <taxon>Bacillati</taxon>
        <taxon>Bacillota</taxon>
        <taxon>Bacilli</taxon>
        <taxon>Bacillales</taxon>
        <taxon>Bacillaceae</taxon>
        <taxon>Lentibacillus</taxon>
    </lineage>
</organism>
<gene>
    <name evidence="1" type="ORF">ACFQU8_08390</name>
</gene>
<accession>A0ABW2UTY8</accession>
<name>A0ABW2UTY8_9BACI</name>
<evidence type="ECO:0000313" key="1">
    <source>
        <dbReference type="EMBL" id="MFC7747254.1"/>
    </source>
</evidence>
<reference evidence="2" key="1">
    <citation type="journal article" date="2019" name="Int. J. Syst. Evol. Microbiol.">
        <title>The Global Catalogue of Microorganisms (GCM) 10K type strain sequencing project: providing services to taxonomists for standard genome sequencing and annotation.</title>
        <authorList>
            <consortium name="The Broad Institute Genomics Platform"/>
            <consortium name="The Broad Institute Genome Sequencing Center for Infectious Disease"/>
            <person name="Wu L."/>
            <person name="Ma J."/>
        </authorList>
    </citation>
    <scope>NUCLEOTIDE SEQUENCE [LARGE SCALE GENOMIC DNA]</scope>
    <source>
        <strain evidence="2">JCM 30234</strain>
    </source>
</reference>
<dbReference type="Pfam" id="PF11553">
    <property type="entry name" value="DUF3231"/>
    <property type="match status" value="1"/>
</dbReference>
<dbReference type="EMBL" id="JBHTGR010000017">
    <property type="protein sequence ID" value="MFC7747254.1"/>
    <property type="molecule type" value="Genomic_DNA"/>
</dbReference>
<comment type="caution">
    <text evidence="1">The sequence shown here is derived from an EMBL/GenBank/DDBJ whole genome shotgun (WGS) entry which is preliminary data.</text>
</comment>
<keyword evidence="2" id="KW-1185">Reference proteome</keyword>
<sequence>MGILDGNPADEPMHYGEVFGVWTAVMGGKGLIAEYQTLVNHAGDEDLTKLLEDTIQQGQQEVKEMEELLKKNGVGLPPTPPERPKAHVEDIPAGARFMDQEIAASVAGQIAAGLVSCSEMMGTSTREDIARMFGQFHTQKATLGEKYLKLTKDKGWLVSPPLHHDN</sequence>
<dbReference type="InterPro" id="IPR021617">
    <property type="entry name" value="DUF3231"/>
</dbReference>
<evidence type="ECO:0000313" key="2">
    <source>
        <dbReference type="Proteomes" id="UP001596620"/>
    </source>
</evidence>
<protein>
    <submittedName>
        <fullName evidence="1">DUF3231 family protein</fullName>
    </submittedName>
</protein>
<dbReference type="Proteomes" id="UP001596620">
    <property type="component" value="Unassembled WGS sequence"/>
</dbReference>
<dbReference type="InterPro" id="IPR012347">
    <property type="entry name" value="Ferritin-like"/>
</dbReference>
<dbReference type="Gene3D" id="1.20.1260.10">
    <property type="match status" value="1"/>
</dbReference>
<proteinExistence type="predicted"/>